<dbReference type="InterPro" id="IPR012910">
    <property type="entry name" value="Plug_dom"/>
</dbReference>
<evidence type="ECO:0000256" key="9">
    <source>
        <dbReference type="ARBA" id="ARBA00023065"/>
    </source>
</evidence>
<dbReference type="InterPro" id="IPR010105">
    <property type="entry name" value="TonB_sidphr_rcpt"/>
</dbReference>
<dbReference type="Proteomes" id="UP000186736">
    <property type="component" value="Unassembled WGS sequence"/>
</dbReference>
<dbReference type="GO" id="GO:0015891">
    <property type="term" value="P:siderophore transport"/>
    <property type="evidence" value="ECO:0007669"/>
    <property type="project" value="InterPro"/>
</dbReference>
<dbReference type="InterPro" id="IPR039426">
    <property type="entry name" value="TonB-dep_rcpt-like"/>
</dbReference>
<dbReference type="InterPro" id="IPR037066">
    <property type="entry name" value="Plug_dom_sf"/>
</dbReference>
<evidence type="ECO:0000256" key="6">
    <source>
        <dbReference type="ARBA" id="ARBA00022692"/>
    </source>
</evidence>
<evidence type="ECO:0000256" key="10">
    <source>
        <dbReference type="ARBA" id="ARBA00023077"/>
    </source>
</evidence>
<evidence type="ECO:0000256" key="7">
    <source>
        <dbReference type="ARBA" id="ARBA00022729"/>
    </source>
</evidence>
<dbReference type="PROSITE" id="PS52016">
    <property type="entry name" value="TONB_DEPENDENT_REC_3"/>
    <property type="match status" value="1"/>
</dbReference>
<evidence type="ECO:0000256" key="4">
    <source>
        <dbReference type="ARBA" id="ARBA00022452"/>
    </source>
</evidence>
<dbReference type="InterPro" id="IPR036942">
    <property type="entry name" value="Beta-barrel_TonB_sf"/>
</dbReference>
<comment type="similarity">
    <text evidence="2 14 15">Belongs to the TonB-dependent receptor family.</text>
</comment>
<evidence type="ECO:0000256" key="2">
    <source>
        <dbReference type="ARBA" id="ARBA00009810"/>
    </source>
</evidence>
<dbReference type="Gene3D" id="2.40.170.20">
    <property type="entry name" value="TonB-dependent receptor, beta-barrel domain"/>
    <property type="match status" value="1"/>
</dbReference>
<feature type="domain" description="Secretin/TonB short N-terminal" evidence="17">
    <location>
        <begin position="60"/>
        <end position="111"/>
    </location>
</feature>
<evidence type="ECO:0000256" key="1">
    <source>
        <dbReference type="ARBA" id="ARBA00004571"/>
    </source>
</evidence>
<keyword evidence="6 14" id="KW-0812">Transmembrane</keyword>
<feature type="signal peptide" evidence="16">
    <location>
        <begin position="1"/>
        <end position="28"/>
    </location>
</feature>
<keyword evidence="7 16" id="KW-0732">Signal</keyword>
<evidence type="ECO:0000256" key="8">
    <source>
        <dbReference type="ARBA" id="ARBA00023004"/>
    </source>
</evidence>
<evidence type="ECO:0000256" key="15">
    <source>
        <dbReference type="RuleBase" id="RU003357"/>
    </source>
</evidence>
<protein>
    <submittedName>
        <fullName evidence="18">Ferrichrome-iron receptor</fullName>
    </submittedName>
</protein>
<evidence type="ECO:0000259" key="17">
    <source>
        <dbReference type="SMART" id="SM00965"/>
    </source>
</evidence>
<evidence type="ECO:0000256" key="11">
    <source>
        <dbReference type="ARBA" id="ARBA00023136"/>
    </source>
</evidence>
<comment type="caution">
    <text evidence="18">The sequence shown here is derived from an EMBL/GenBank/DDBJ whole genome shotgun (WGS) entry which is preliminary data.</text>
</comment>
<comment type="subcellular location">
    <subcellularLocation>
        <location evidence="1 14">Cell outer membrane</location>
        <topology evidence="1 14">Multi-pass membrane protein</topology>
    </subcellularLocation>
</comment>
<evidence type="ECO:0000256" key="16">
    <source>
        <dbReference type="SAM" id="SignalP"/>
    </source>
</evidence>
<evidence type="ECO:0000313" key="18">
    <source>
        <dbReference type="EMBL" id="OLS61725.1"/>
    </source>
</evidence>
<keyword evidence="5" id="KW-0410">Iron transport</keyword>
<dbReference type="PANTHER" id="PTHR32552">
    <property type="entry name" value="FERRICHROME IRON RECEPTOR-RELATED"/>
    <property type="match status" value="1"/>
</dbReference>
<accession>A0A1Q9R2Y7</accession>
<keyword evidence="3 14" id="KW-0813">Transport</keyword>
<dbReference type="GO" id="GO:0009279">
    <property type="term" value="C:cell outer membrane"/>
    <property type="evidence" value="ECO:0007669"/>
    <property type="project" value="UniProtKB-SubCell"/>
</dbReference>
<reference evidence="18 19" key="1">
    <citation type="submission" date="2016-10" db="EMBL/GenBank/DDBJ databases">
        <title>Genome Sequence of Pseudomonas putida GM4FR.</title>
        <authorList>
            <person name="Poehlein A."/>
            <person name="Wemheuer F."/>
            <person name="Hollensteiner J."/>
            <person name="Wemheuer B."/>
        </authorList>
    </citation>
    <scope>NUCLEOTIDE SEQUENCE [LARGE SCALE GENOMIC DNA]</scope>
    <source>
        <strain evidence="18 19">GM4FR</strain>
    </source>
</reference>
<dbReference type="Pfam" id="PF07660">
    <property type="entry name" value="STN"/>
    <property type="match status" value="1"/>
</dbReference>
<evidence type="ECO:0000313" key="19">
    <source>
        <dbReference type="Proteomes" id="UP000186736"/>
    </source>
</evidence>
<dbReference type="CDD" id="cd01347">
    <property type="entry name" value="ligand_gated_channel"/>
    <property type="match status" value="1"/>
</dbReference>
<keyword evidence="4 14" id="KW-1134">Transmembrane beta strand</keyword>
<dbReference type="Gene3D" id="2.170.130.10">
    <property type="entry name" value="TonB-dependent receptor, plug domain"/>
    <property type="match status" value="1"/>
</dbReference>
<keyword evidence="12 18" id="KW-0675">Receptor</keyword>
<dbReference type="SUPFAM" id="SSF56935">
    <property type="entry name" value="Porins"/>
    <property type="match status" value="1"/>
</dbReference>
<keyword evidence="11 14" id="KW-0472">Membrane</keyword>
<dbReference type="GO" id="GO:0015344">
    <property type="term" value="F:siderophore uptake transmembrane transporter activity"/>
    <property type="evidence" value="ECO:0007669"/>
    <property type="project" value="TreeGrafter"/>
</dbReference>
<dbReference type="SMART" id="SM00965">
    <property type="entry name" value="STN"/>
    <property type="match status" value="1"/>
</dbReference>
<dbReference type="Pfam" id="PF00593">
    <property type="entry name" value="TonB_dep_Rec_b-barrel"/>
    <property type="match status" value="1"/>
</dbReference>
<evidence type="ECO:0000256" key="5">
    <source>
        <dbReference type="ARBA" id="ARBA00022496"/>
    </source>
</evidence>
<dbReference type="InterPro" id="IPR011662">
    <property type="entry name" value="Secretin/TonB_short_N"/>
</dbReference>
<dbReference type="NCBIfam" id="TIGR01783">
    <property type="entry name" value="TonB-siderophor"/>
    <property type="match status" value="1"/>
</dbReference>
<organism evidence="18 19">
    <name type="scientific">Pseudomonas putida</name>
    <name type="common">Arthrobacter siderocapsulatus</name>
    <dbReference type="NCBI Taxonomy" id="303"/>
    <lineage>
        <taxon>Bacteria</taxon>
        <taxon>Pseudomonadati</taxon>
        <taxon>Pseudomonadota</taxon>
        <taxon>Gammaproteobacteria</taxon>
        <taxon>Pseudomonadales</taxon>
        <taxon>Pseudomonadaceae</taxon>
        <taxon>Pseudomonas</taxon>
    </lineage>
</organism>
<evidence type="ECO:0000256" key="14">
    <source>
        <dbReference type="PROSITE-ProRule" id="PRU01360"/>
    </source>
</evidence>
<keyword evidence="10 15" id="KW-0798">TonB box</keyword>
<evidence type="ECO:0000256" key="13">
    <source>
        <dbReference type="ARBA" id="ARBA00023237"/>
    </source>
</evidence>
<gene>
    <name evidence="18" type="primary">fhuA_6</name>
    <name evidence="18" type="ORF">PSEMO_34040</name>
</gene>
<keyword evidence="8" id="KW-0408">Iron</keyword>
<keyword evidence="13 14" id="KW-0998">Cell outer membrane</keyword>
<evidence type="ECO:0000256" key="3">
    <source>
        <dbReference type="ARBA" id="ARBA00022448"/>
    </source>
</evidence>
<dbReference type="Pfam" id="PF07715">
    <property type="entry name" value="Plug"/>
    <property type="match status" value="1"/>
</dbReference>
<dbReference type="Gene3D" id="3.55.50.30">
    <property type="match status" value="1"/>
</dbReference>
<sequence>MYRIHRFRLQPLAFVLTLSALHLPAVTASEADARQQVHGFDLPAGALDATLTAIARQSGRSISYDAALARGLTVPALRGRFSTEQALHEALRGTSLQLNVTPSGALSIGPRMDDVLHLSAIDVSGMAVEQDAWGPAYSKVAQRSATMSKTDTPLREIPQSISVITREEMVSRQHDSLADVLGYTAGLVTQPNGYSRVADDYRLRGFDIGPRTGSVLRDGMKMQSTQFEGGQEPYGLERVEVLKGASSVLYGQLAPGGLVNTVSKRPTLAPLHELNLEYGNHQRRQLSTDHSGALDEQGRFSYRLTALVRDSGTQFDEIDDDKQYIAPALTWQMDDDTRLTLLASHQRTQTTLTPPIRYDLTTFSNTPGYKVPYDLFPGEPGFDHYDGTLETFGYLLESRVGDSLQVRHATRYFESRTDYDYITLNSSRVTGARLNNLTRSYNVREDISSGWTSDSNLTLQLDHGNWQHTLLGGVDYYRKTYDSHRHSGAAPTLDLANPVYGNLPRVNTAVDSGSDLHSTQMGLYLQDQAKFDERWVVVLGMRQDWAENNTRNYRDGSRSTVTDRKTTGRVGLVYLAENGWAPYVSYSQSFLPSAGTDSNGESFEPTEGEQYEIGVRYQPDGRELLVSAALYQLTQRNVLTSIAGSDFDEQTGKERSTGFELEAKAQLTPDLALNATYAYTDAHIIADNDKTLEGSRIEGTPYHSAALWLDYRLSVFGLPDISVGTGARYNGTTHTVPSVSDRKIPAYTLFDARVTYRVNEQWQVSARAQNLANERYLYCANSCRYGDERSVVGSLSYNW</sequence>
<dbReference type="FunFam" id="2.170.130.10:FF:000001">
    <property type="entry name" value="Catecholate siderophore TonB-dependent receptor"/>
    <property type="match status" value="1"/>
</dbReference>
<evidence type="ECO:0000256" key="12">
    <source>
        <dbReference type="ARBA" id="ARBA00023170"/>
    </source>
</evidence>
<feature type="chain" id="PRO_5010167050" evidence="16">
    <location>
        <begin position="29"/>
        <end position="799"/>
    </location>
</feature>
<name>A0A1Q9R2Y7_PSEPU</name>
<dbReference type="PANTHER" id="PTHR32552:SF68">
    <property type="entry name" value="FERRICHROME OUTER MEMBRANE TRANSPORTER_PHAGE RECEPTOR"/>
    <property type="match status" value="1"/>
</dbReference>
<dbReference type="RefSeq" id="WP_075804212.1">
    <property type="nucleotide sequence ID" value="NZ_MKZO01000028.1"/>
</dbReference>
<dbReference type="AlphaFoldDB" id="A0A1Q9R2Y7"/>
<dbReference type="InterPro" id="IPR000531">
    <property type="entry name" value="Beta-barrel_TonB"/>
</dbReference>
<dbReference type="EMBL" id="MKZO01000028">
    <property type="protein sequence ID" value="OLS61725.1"/>
    <property type="molecule type" value="Genomic_DNA"/>
</dbReference>
<dbReference type="OrthoDB" id="127311at2"/>
<dbReference type="GO" id="GO:0038023">
    <property type="term" value="F:signaling receptor activity"/>
    <property type="evidence" value="ECO:0007669"/>
    <property type="project" value="InterPro"/>
</dbReference>
<keyword evidence="9" id="KW-0406">Ion transport</keyword>
<proteinExistence type="inferred from homology"/>